<feature type="transmembrane region" description="Helical" evidence="2">
    <location>
        <begin position="54"/>
        <end position="75"/>
    </location>
</feature>
<gene>
    <name evidence="3" type="ORF">GCM10010201_06090</name>
</gene>
<name>A0ABP6ADZ2_9ACTN</name>
<keyword evidence="2" id="KW-1133">Transmembrane helix</keyword>
<evidence type="ECO:0000313" key="4">
    <source>
        <dbReference type="Proteomes" id="UP001499978"/>
    </source>
</evidence>
<feature type="transmembrane region" description="Helical" evidence="2">
    <location>
        <begin position="28"/>
        <end position="48"/>
    </location>
</feature>
<organism evidence="3 4">
    <name type="scientific">Pilimelia columellifera subsp. columellifera</name>
    <dbReference type="NCBI Taxonomy" id="706583"/>
    <lineage>
        <taxon>Bacteria</taxon>
        <taxon>Bacillati</taxon>
        <taxon>Actinomycetota</taxon>
        <taxon>Actinomycetes</taxon>
        <taxon>Micromonosporales</taxon>
        <taxon>Micromonosporaceae</taxon>
        <taxon>Pilimelia</taxon>
    </lineage>
</organism>
<evidence type="ECO:0000313" key="3">
    <source>
        <dbReference type="EMBL" id="GAA2513293.1"/>
    </source>
</evidence>
<keyword evidence="2" id="KW-0472">Membrane</keyword>
<dbReference type="Proteomes" id="UP001499978">
    <property type="component" value="Unassembled WGS sequence"/>
</dbReference>
<reference evidence="4" key="1">
    <citation type="journal article" date="2019" name="Int. J. Syst. Evol. Microbiol.">
        <title>The Global Catalogue of Microorganisms (GCM) 10K type strain sequencing project: providing services to taxonomists for standard genome sequencing and annotation.</title>
        <authorList>
            <consortium name="The Broad Institute Genomics Platform"/>
            <consortium name="The Broad Institute Genome Sequencing Center for Infectious Disease"/>
            <person name="Wu L."/>
            <person name="Ma J."/>
        </authorList>
    </citation>
    <scope>NUCLEOTIDE SEQUENCE [LARGE SCALE GENOMIC DNA]</scope>
    <source>
        <strain evidence="4">JCM 3367</strain>
    </source>
</reference>
<feature type="region of interest" description="Disordered" evidence="1">
    <location>
        <begin position="80"/>
        <end position="111"/>
    </location>
</feature>
<accession>A0ABP6ADZ2</accession>
<sequence>MRPRAQPTLITDAETSPDDQLRSRKRKYLIMMGIRIACLIVGAVLATAEAPLLWLWLSVCAVAMVLLPWLAVMVANDRPPKDQHRLRRNRVAATTSPKALPTERPGPVIDV</sequence>
<dbReference type="RefSeq" id="WP_344167839.1">
    <property type="nucleotide sequence ID" value="NZ_BAAARY010000002.1"/>
</dbReference>
<protein>
    <submittedName>
        <fullName evidence="3">DUF3099 domain-containing protein</fullName>
    </submittedName>
</protein>
<evidence type="ECO:0000256" key="1">
    <source>
        <dbReference type="SAM" id="MobiDB-lite"/>
    </source>
</evidence>
<proteinExistence type="predicted"/>
<keyword evidence="4" id="KW-1185">Reference proteome</keyword>
<evidence type="ECO:0000256" key="2">
    <source>
        <dbReference type="SAM" id="Phobius"/>
    </source>
</evidence>
<dbReference type="Pfam" id="PF11298">
    <property type="entry name" value="DUF3099"/>
    <property type="match status" value="1"/>
</dbReference>
<keyword evidence="2" id="KW-0812">Transmembrane</keyword>
<comment type="caution">
    <text evidence="3">The sequence shown here is derived from an EMBL/GenBank/DDBJ whole genome shotgun (WGS) entry which is preliminary data.</text>
</comment>
<dbReference type="EMBL" id="BAAARY010000002">
    <property type="protein sequence ID" value="GAA2513293.1"/>
    <property type="molecule type" value="Genomic_DNA"/>
</dbReference>
<dbReference type="InterPro" id="IPR021449">
    <property type="entry name" value="DUF3099"/>
</dbReference>